<organism evidence="2 3">
    <name type="scientific">Vitis vinifera</name>
    <name type="common">Grape</name>
    <dbReference type="NCBI Taxonomy" id="29760"/>
    <lineage>
        <taxon>Eukaryota</taxon>
        <taxon>Viridiplantae</taxon>
        <taxon>Streptophyta</taxon>
        <taxon>Embryophyta</taxon>
        <taxon>Tracheophyta</taxon>
        <taxon>Spermatophyta</taxon>
        <taxon>Magnoliopsida</taxon>
        <taxon>eudicotyledons</taxon>
        <taxon>Gunneridae</taxon>
        <taxon>Pentapetalae</taxon>
        <taxon>rosids</taxon>
        <taxon>Vitales</taxon>
        <taxon>Vitaceae</taxon>
        <taxon>Viteae</taxon>
        <taxon>Vitis</taxon>
    </lineage>
</organism>
<dbReference type="PANTHER" id="PTHR38353">
    <property type="entry name" value="TROPOMYOSIN"/>
    <property type="match status" value="1"/>
</dbReference>
<feature type="coiled-coil region" evidence="1">
    <location>
        <begin position="177"/>
        <end position="232"/>
    </location>
</feature>
<gene>
    <name evidence="2" type="ORF">VitviT2T_010534</name>
</gene>
<sequence length="285" mass="32345">MDGYLHYVKTLRSQINDVEDQAAKISVEEQMRITAIHTLETDLVSAKSQTGRLKEETNQMVKEKNWICSQILAKQKRIATLESDSSTLTQTLELIQQERVSLSAKVIEKSTYYNKVAEAINGKLQEQQDWINTHKLTIEAGDCSLVKVKIDEQTGDTEGNFSIEDHLIIDSQGYEPNKQLLAKLESAKAKLDNIIQMKPKLVLENSKMKESIEQEKCQINNFKCELRAMDMKNMEEEYNALLSDKAGEAEYLHSLQGQIEKLKGLSHKIKCACGTEYKVGLELCV</sequence>
<reference evidence="2 3" key="1">
    <citation type="journal article" date="2023" name="Hortic Res">
        <title>The complete reference genome for grapevine (Vitis vinifera L.) genetics and breeding.</title>
        <authorList>
            <person name="Shi X."/>
            <person name="Cao S."/>
            <person name="Wang X."/>
            <person name="Huang S."/>
            <person name="Wang Y."/>
            <person name="Liu Z."/>
            <person name="Liu W."/>
            <person name="Leng X."/>
            <person name="Peng Y."/>
            <person name="Wang N."/>
            <person name="Wang Y."/>
            <person name="Ma Z."/>
            <person name="Xu X."/>
            <person name="Zhang F."/>
            <person name="Xue H."/>
            <person name="Zhong H."/>
            <person name="Wang Y."/>
            <person name="Zhang K."/>
            <person name="Velt A."/>
            <person name="Avia K."/>
            <person name="Holtgrawe D."/>
            <person name="Grimplet J."/>
            <person name="Matus J.T."/>
            <person name="Ware D."/>
            <person name="Wu X."/>
            <person name="Wang H."/>
            <person name="Liu C."/>
            <person name="Fang Y."/>
            <person name="Rustenholz C."/>
            <person name="Cheng Z."/>
            <person name="Xiao H."/>
            <person name="Zhou Y."/>
        </authorList>
    </citation>
    <scope>NUCLEOTIDE SEQUENCE [LARGE SCALE GENOMIC DNA]</scope>
    <source>
        <strain evidence="3">cv. Pinot noir / PN40024</strain>
        <tissue evidence="2">Leaf</tissue>
    </source>
</reference>
<evidence type="ECO:0000313" key="2">
    <source>
        <dbReference type="EMBL" id="WJZ91467.1"/>
    </source>
</evidence>
<keyword evidence="3" id="KW-1185">Reference proteome</keyword>
<proteinExistence type="predicted"/>
<dbReference type="Proteomes" id="UP001227230">
    <property type="component" value="Chromosome 7"/>
</dbReference>
<evidence type="ECO:0000256" key="1">
    <source>
        <dbReference type="SAM" id="Coils"/>
    </source>
</evidence>
<protein>
    <submittedName>
        <fullName evidence="2">Uncharacterized protein</fullName>
    </submittedName>
</protein>
<evidence type="ECO:0000313" key="3">
    <source>
        <dbReference type="Proteomes" id="UP001227230"/>
    </source>
</evidence>
<dbReference type="EMBL" id="CP126654">
    <property type="protein sequence ID" value="WJZ91467.1"/>
    <property type="molecule type" value="Genomic_DNA"/>
</dbReference>
<name>A0ABY9C822_VITVI</name>
<dbReference type="PANTHER" id="PTHR38353:SF2">
    <property type="entry name" value="TROPOMYOSIN"/>
    <property type="match status" value="1"/>
</dbReference>
<accession>A0ABY9C822</accession>
<keyword evidence="1" id="KW-0175">Coiled coil</keyword>